<dbReference type="SUPFAM" id="SSF144091">
    <property type="entry name" value="Rhomboid-like"/>
    <property type="match status" value="1"/>
</dbReference>
<comment type="caution">
    <text evidence="8">The sequence shown here is derived from an EMBL/GenBank/DDBJ whole genome shotgun (WGS) entry which is preliminary data.</text>
</comment>
<dbReference type="Proteomes" id="UP000654370">
    <property type="component" value="Unassembled WGS sequence"/>
</dbReference>
<keyword evidence="3 7" id="KW-0812">Transmembrane</keyword>
<evidence type="ECO:0000256" key="5">
    <source>
        <dbReference type="ARBA" id="ARBA00022989"/>
    </source>
</evidence>
<evidence type="ECO:0000256" key="2">
    <source>
        <dbReference type="ARBA" id="ARBA00008917"/>
    </source>
</evidence>
<dbReference type="PANTHER" id="PTHR11009">
    <property type="entry name" value="DER1-LIKE PROTEIN, DERLIN"/>
    <property type="match status" value="1"/>
</dbReference>
<evidence type="ECO:0000256" key="6">
    <source>
        <dbReference type="ARBA" id="ARBA00023136"/>
    </source>
</evidence>
<proteinExistence type="inferred from homology"/>
<dbReference type="AlphaFoldDB" id="A0A8H7PE98"/>
<keyword evidence="4 7" id="KW-0256">Endoplasmic reticulum</keyword>
<keyword evidence="9" id="KW-1185">Reference proteome</keyword>
<organism evidence="8 9">
    <name type="scientific">Mortierella isabellina</name>
    <name type="common">Filamentous fungus</name>
    <name type="synonym">Umbelopsis isabellina</name>
    <dbReference type="NCBI Taxonomy" id="91625"/>
    <lineage>
        <taxon>Eukaryota</taxon>
        <taxon>Fungi</taxon>
        <taxon>Fungi incertae sedis</taxon>
        <taxon>Mucoromycota</taxon>
        <taxon>Mucoromycotina</taxon>
        <taxon>Umbelopsidomycetes</taxon>
        <taxon>Umbelopsidales</taxon>
        <taxon>Umbelopsidaceae</taxon>
        <taxon>Umbelopsis</taxon>
    </lineage>
</organism>
<evidence type="ECO:0000256" key="7">
    <source>
        <dbReference type="RuleBase" id="RU363059"/>
    </source>
</evidence>
<dbReference type="Pfam" id="PF04511">
    <property type="entry name" value="DER1"/>
    <property type="match status" value="1"/>
</dbReference>
<evidence type="ECO:0000256" key="1">
    <source>
        <dbReference type="ARBA" id="ARBA00004477"/>
    </source>
</evidence>
<keyword evidence="5 7" id="KW-1133">Transmembrane helix</keyword>
<dbReference type="Gene3D" id="1.20.1540.10">
    <property type="entry name" value="Rhomboid-like"/>
    <property type="match status" value="1"/>
</dbReference>
<dbReference type="InterPro" id="IPR035952">
    <property type="entry name" value="Rhomboid-like_sf"/>
</dbReference>
<feature type="transmembrane region" description="Helical" evidence="7">
    <location>
        <begin position="108"/>
        <end position="126"/>
    </location>
</feature>
<comment type="similarity">
    <text evidence="2 7">Belongs to the derlin family.</text>
</comment>
<reference evidence="8" key="1">
    <citation type="submission" date="2020-12" db="EMBL/GenBank/DDBJ databases">
        <title>Metabolic potential, ecology and presence of endohyphal bacteria is reflected in genomic diversity of Mucoromycotina.</title>
        <authorList>
            <person name="Muszewska A."/>
            <person name="Okrasinska A."/>
            <person name="Steczkiewicz K."/>
            <person name="Drgas O."/>
            <person name="Orlowska M."/>
            <person name="Perlinska-Lenart U."/>
            <person name="Aleksandrzak-Piekarczyk T."/>
            <person name="Szatraj K."/>
            <person name="Zielenkiewicz U."/>
            <person name="Pilsyk S."/>
            <person name="Malc E."/>
            <person name="Mieczkowski P."/>
            <person name="Kruszewska J.S."/>
            <person name="Biernat P."/>
            <person name="Pawlowska J."/>
        </authorList>
    </citation>
    <scope>NUCLEOTIDE SEQUENCE</scope>
    <source>
        <strain evidence="8">WA0000067209</strain>
    </source>
</reference>
<comment type="subcellular location">
    <subcellularLocation>
        <location evidence="1 7">Endoplasmic reticulum membrane</location>
        <topology evidence="1 7">Multi-pass membrane protein</topology>
    </subcellularLocation>
</comment>
<keyword evidence="6 7" id="KW-0472">Membrane</keyword>
<feature type="transmembrane region" description="Helical" evidence="7">
    <location>
        <begin position="31"/>
        <end position="54"/>
    </location>
</feature>
<dbReference type="OrthoDB" id="1716531at2759"/>
<comment type="caution">
    <text evidence="7">Lacks conserved residue(s) required for the propagation of feature annotation.</text>
</comment>
<evidence type="ECO:0000256" key="3">
    <source>
        <dbReference type="ARBA" id="ARBA00022692"/>
    </source>
</evidence>
<comment type="function">
    <text evidence="7">May be involved in the degradation of misfolded endoplasmic reticulum (ER) luminal proteins.</text>
</comment>
<dbReference type="GO" id="GO:0006950">
    <property type="term" value="P:response to stress"/>
    <property type="evidence" value="ECO:0007669"/>
    <property type="project" value="UniProtKB-ARBA"/>
</dbReference>
<protein>
    <recommendedName>
        <fullName evidence="7">Derlin</fullName>
    </recommendedName>
</protein>
<accession>A0A8H7PE98</accession>
<dbReference type="EMBL" id="JAEPQZ010000017">
    <property type="protein sequence ID" value="KAG2172303.1"/>
    <property type="molecule type" value="Genomic_DNA"/>
</dbReference>
<evidence type="ECO:0000313" key="9">
    <source>
        <dbReference type="Proteomes" id="UP000654370"/>
    </source>
</evidence>
<dbReference type="InterPro" id="IPR007599">
    <property type="entry name" value="DER1"/>
</dbReference>
<sequence>MPPYNAPNQRPPAPRNELLEFYHSIPPITRALLTAGIVVPLAPMLGLANIYSLLLSWKAVTTKFQLWRLATCFFVNRIDINWAFNLFFIYRSSSQLEQEQFLGRTADYFYFIIVTSGVQVAAAYLLDQHVLSSGLMMAVSYLWSQKYRGMPVSFMFGLRFQAQYLPLVQIGYEFLMGGGGIPIASMLGCASAYLYDYFTTEYPRAAGVRLLETPNWLRSLFPATTGNRGGFANNVAGAANVNVQAGQAVEPANSIFGRHQWGRGQRLG</sequence>
<evidence type="ECO:0000313" key="8">
    <source>
        <dbReference type="EMBL" id="KAG2172303.1"/>
    </source>
</evidence>
<feature type="transmembrane region" description="Helical" evidence="7">
    <location>
        <begin position="174"/>
        <end position="195"/>
    </location>
</feature>
<gene>
    <name evidence="8" type="ORF">INT43_004845</name>
</gene>
<name>A0A8H7PE98_MORIS</name>
<evidence type="ECO:0000256" key="4">
    <source>
        <dbReference type="ARBA" id="ARBA00022824"/>
    </source>
</evidence>
<dbReference type="GO" id="GO:0005789">
    <property type="term" value="C:endoplasmic reticulum membrane"/>
    <property type="evidence" value="ECO:0007669"/>
    <property type="project" value="UniProtKB-SubCell"/>
</dbReference>